<reference evidence="3" key="1">
    <citation type="journal article" date="2014" name="Int. J. Syst. Evol. Microbiol.">
        <title>Complete genome sequence of Corynebacterium casei LMG S-19264T (=DSM 44701T), isolated from a smear-ripened cheese.</title>
        <authorList>
            <consortium name="US DOE Joint Genome Institute (JGI-PGF)"/>
            <person name="Walter F."/>
            <person name="Albersmeier A."/>
            <person name="Kalinowski J."/>
            <person name="Ruckert C."/>
        </authorList>
    </citation>
    <scope>NUCLEOTIDE SEQUENCE</scope>
    <source>
        <strain evidence="3">VKM B-2347</strain>
    </source>
</reference>
<evidence type="ECO:0000256" key="1">
    <source>
        <dbReference type="SAM" id="MobiDB-lite"/>
    </source>
</evidence>
<comment type="caution">
    <text evidence="3">The sequence shown here is derived from an EMBL/GenBank/DDBJ whole genome shotgun (WGS) entry which is preliminary data.</text>
</comment>
<dbReference type="AlphaFoldDB" id="A0A9W6MWV4"/>
<evidence type="ECO:0000313" key="4">
    <source>
        <dbReference type="Proteomes" id="UP001143372"/>
    </source>
</evidence>
<feature type="signal peptide" evidence="2">
    <location>
        <begin position="1"/>
        <end position="20"/>
    </location>
</feature>
<accession>A0A9W6MWV4</accession>
<protein>
    <recommendedName>
        <fullName evidence="5">Proteophosphoglycan ppg4</fullName>
    </recommendedName>
</protein>
<evidence type="ECO:0000313" key="3">
    <source>
        <dbReference type="EMBL" id="GLK69403.1"/>
    </source>
</evidence>
<keyword evidence="2" id="KW-0732">Signal</keyword>
<organism evidence="3 4">
    <name type="scientific">Hansschlegelia plantiphila</name>
    <dbReference type="NCBI Taxonomy" id="374655"/>
    <lineage>
        <taxon>Bacteria</taxon>
        <taxon>Pseudomonadati</taxon>
        <taxon>Pseudomonadota</taxon>
        <taxon>Alphaproteobacteria</taxon>
        <taxon>Hyphomicrobiales</taxon>
        <taxon>Methylopilaceae</taxon>
        <taxon>Hansschlegelia</taxon>
    </lineage>
</organism>
<evidence type="ECO:0008006" key="5">
    <source>
        <dbReference type="Google" id="ProtNLM"/>
    </source>
</evidence>
<feature type="compositionally biased region" description="Polar residues" evidence="1">
    <location>
        <begin position="43"/>
        <end position="75"/>
    </location>
</feature>
<dbReference type="EMBL" id="BSFI01000021">
    <property type="protein sequence ID" value="GLK69403.1"/>
    <property type="molecule type" value="Genomic_DNA"/>
</dbReference>
<evidence type="ECO:0000256" key="2">
    <source>
        <dbReference type="SAM" id="SignalP"/>
    </source>
</evidence>
<dbReference type="RefSeq" id="WP_271169622.1">
    <property type="nucleotide sequence ID" value="NZ_BSFI01000021.1"/>
</dbReference>
<keyword evidence="4" id="KW-1185">Reference proteome</keyword>
<proteinExistence type="predicted"/>
<sequence>MRKAILAIAATMLMVGGAYAQDTKSDVDKGATSAPHGDAKPTSPGTTGAMNNSAGGVATSPQDTQMQQSGKSTATEGGAAIPGASTKDPNKSSKENQTGQ</sequence>
<dbReference type="Proteomes" id="UP001143372">
    <property type="component" value="Unassembled WGS sequence"/>
</dbReference>
<feature type="chain" id="PRO_5040724183" description="Proteophosphoglycan ppg4" evidence="2">
    <location>
        <begin position="21"/>
        <end position="100"/>
    </location>
</feature>
<name>A0A9W6MWV4_9HYPH</name>
<feature type="region of interest" description="Disordered" evidence="1">
    <location>
        <begin position="23"/>
        <end position="100"/>
    </location>
</feature>
<gene>
    <name evidence="3" type="ORF">GCM10008179_30410</name>
</gene>
<reference evidence="3" key="2">
    <citation type="submission" date="2023-01" db="EMBL/GenBank/DDBJ databases">
        <authorList>
            <person name="Sun Q."/>
            <person name="Evtushenko L."/>
        </authorList>
    </citation>
    <scope>NUCLEOTIDE SEQUENCE</scope>
    <source>
        <strain evidence="3">VKM B-2347</strain>
    </source>
</reference>